<evidence type="ECO:0000313" key="2">
    <source>
        <dbReference type="EMBL" id="KAF2276757.1"/>
    </source>
</evidence>
<dbReference type="RefSeq" id="XP_033654296.1">
    <property type="nucleotide sequence ID" value="XM_033798289.1"/>
</dbReference>
<reference evidence="2" key="1">
    <citation type="journal article" date="2020" name="Stud. Mycol.">
        <title>101 Dothideomycetes genomes: a test case for predicting lifestyles and emergence of pathogens.</title>
        <authorList>
            <person name="Haridas S."/>
            <person name="Albert R."/>
            <person name="Binder M."/>
            <person name="Bloem J."/>
            <person name="Labutti K."/>
            <person name="Salamov A."/>
            <person name="Andreopoulos B."/>
            <person name="Baker S."/>
            <person name="Barry K."/>
            <person name="Bills G."/>
            <person name="Bluhm B."/>
            <person name="Cannon C."/>
            <person name="Castanera R."/>
            <person name="Culley D."/>
            <person name="Daum C."/>
            <person name="Ezra D."/>
            <person name="Gonzalez J."/>
            <person name="Henrissat B."/>
            <person name="Kuo A."/>
            <person name="Liang C."/>
            <person name="Lipzen A."/>
            <person name="Lutzoni F."/>
            <person name="Magnuson J."/>
            <person name="Mondo S."/>
            <person name="Nolan M."/>
            <person name="Ohm R."/>
            <person name="Pangilinan J."/>
            <person name="Park H.-J."/>
            <person name="Ramirez L."/>
            <person name="Alfaro M."/>
            <person name="Sun H."/>
            <person name="Tritt A."/>
            <person name="Yoshinaga Y."/>
            <person name="Zwiers L.-H."/>
            <person name="Turgeon B."/>
            <person name="Goodwin S."/>
            <person name="Spatafora J."/>
            <person name="Crous P."/>
            <person name="Grigoriev I."/>
        </authorList>
    </citation>
    <scope>NUCLEOTIDE SEQUENCE</scope>
    <source>
        <strain evidence="2">CBS 379.55</strain>
    </source>
</reference>
<protein>
    <submittedName>
        <fullName evidence="2">Uncharacterized protein</fullName>
    </submittedName>
</protein>
<dbReference type="Proteomes" id="UP000800097">
    <property type="component" value="Unassembled WGS sequence"/>
</dbReference>
<gene>
    <name evidence="2" type="ORF">EI97DRAFT_432996</name>
</gene>
<evidence type="ECO:0000313" key="3">
    <source>
        <dbReference type="Proteomes" id="UP000800097"/>
    </source>
</evidence>
<organism evidence="2 3">
    <name type="scientific">Westerdykella ornata</name>
    <dbReference type="NCBI Taxonomy" id="318751"/>
    <lineage>
        <taxon>Eukaryota</taxon>
        <taxon>Fungi</taxon>
        <taxon>Dikarya</taxon>
        <taxon>Ascomycota</taxon>
        <taxon>Pezizomycotina</taxon>
        <taxon>Dothideomycetes</taxon>
        <taxon>Pleosporomycetidae</taxon>
        <taxon>Pleosporales</taxon>
        <taxon>Sporormiaceae</taxon>
        <taxon>Westerdykella</taxon>
    </lineage>
</organism>
<proteinExistence type="predicted"/>
<keyword evidence="1" id="KW-0732">Signal</keyword>
<name>A0A6A6JJT6_WESOR</name>
<feature type="chain" id="PRO_5025332927" evidence="1">
    <location>
        <begin position="18"/>
        <end position="113"/>
    </location>
</feature>
<sequence>MKFSVVALLGLATLVVAGPQVIHEAAEVSAGLAAKGVEPPTDFGPDDVDFSPAINATDLDPVAIAGLGYGQPCVKAKECNSRRCGWCSNASGWYKCNLLDSRDLTTFLSTPRS</sequence>
<feature type="signal peptide" evidence="1">
    <location>
        <begin position="1"/>
        <end position="17"/>
    </location>
</feature>
<dbReference type="EMBL" id="ML986492">
    <property type="protein sequence ID" value="KAF2276757.1"/>
    <property type="molecule type" value="Genomic_DNA"/>
</dbReference>
<dbReference type="AlphaFoldDB" id="A0A6A6JJT6"/>
<accession>A0A6A6JJT6</accession>
<keyword evidence="3" id="KW-1185">Reference proteome</keyword>
<dbReference type="GeneID" id="54551464"/>
<evidence type="ECO:0000256" key="1">
    <source>
        <dbReference type="SAM" id="SignalP"/>
    </source>
</evidence>